<dbReference type="RefSeq" id="WP_145362640.1">
    <property type="nucleotide sequence ID" value="NZ_CP036268.1"/>
</dbReference>
<gene>
    <name evidence="1" type="ORF">Pan189_07920</name>
</gene>
<keyword evidence="2" id="KW-1185">Reference proteome</keyword>
<dbReference type="KEGG" id="svp:Pan189_07920"/>
<sequence>MTIALTFAPAGAFAQQSWTQPRTLSDGQWRRATQDEPAVGRVALAEVSDAQVADHGAEKFQRPKVNLSVANKFARVGSSVTPLKTAFQNDEFGQDAPYGFDSEIEDAARDPRQLKGIADIKPYWDYDATILGDDPCLYLCPRPEGIACKEGEEFTPACPDEVAIGQDYYGERLMPGLTFQWRASNLHHNPAYFNDVTLERYGHTYGDIAQPIVSLGLFSTQLIGLPYQMGLDPVYKKMYTLGYHQPGDPVPHKTYQIPLNARAAATQAATVSAIGVILP</sequence>
<protein>
    <submittedName>
        <fullName evidence="1">Uncharacterized protein</fullName>
    </submittedName>
</protein>
<dbReference type="OrthoDB" id="288935at2"/>
<proteinExistence type="predicted"/>
<evidence type="ECO:0000313" key="1">
    <source>
        <dbReference type="EMBL" id="QDT36436.1"/>
    </source>
</evidence>
<organism evidence="1 2">
    <name type="scientific">Stratiformator vulcanicus</name>
    <dbReference type="NCBI Taxonomy" id="2527980"/>
    <lineage>
        <taxon>Bacteria</taxon>
        <taxon>Pseudomonadati</taxon>
        <taxon>Planctomycetota</taxon>
        <taxon>Planctomycetia</taxon>
        <taxon>Planctomycetales</taxon>
        <taxon>Planctomycetaceae</taxon>
        <taxon>Stratiformator</taxon>
    </lineage>
</organism>
<name>A0A517QXQ4_9PLAN</name>
<accession>A0A517QXQ4</accession>
<reference evidence="1 2" key="1">
    <citation type="submission" date="2019-02" db="EMBL/GenBank/DDBJ databases">
        <title>Deep-cultivation of Planctomycetes and their phenomic and genomic characterization uncovers novel biology.</title>
        <authorList>
            <person name="Wiegand S."/>
            <person name="Jogler M."/>
            <person name="Boedeker C."/>
            <person name="Pinto D."/>
            <person name="Vollmers J."/>
            <person name="Rivas-Marin E."/>
            <person name="Kohn T."/>
            <person name="Peeters S.H."/>
            <person name="Heuer A."/>
            <person name="Rast P."/>
            <person name="Oberbeckmann S."/>
            <person name="Bunk B."/>
            <person name="Jeske O."/>
            <person name="Meyerdierks A."/>
            <person name="Storesund J.E."/>
            <person name="Kallscheuer N."/>
            <person name="Luecker S."/>
            <person name="Lage O.M."/>
            <person name="Pohl T."/>
            <person name="Merkel B.J."/>
            <person name="Hornburger P."/>
            <person name="Mueller R.-W."/>
            <person name="Bruemmer F."/>
            <person name="Labrenz M."/>
            <person name="Spormann A.M."/>
            <person name="Op den Camp H."/>
            <person name="Overmann J."/>
            <person name="Amann R."/>
            <person name="Jetten M.S.M."/>
            <person name="Mascher T."/>
            <person name="Medema M.H."/>
            <person name="Devos D.P."/>
            <person name="Kaster A.-K."/>
            <person name="Ovreas L."/>
            <person name="Rohde M."/>
            <person name="Galperin M.Y."/>
            <person name="Jogler C."/>
        </authorList>
    </citation>
    <scope>NUCLEOTIDE SEQUENCE [LARGE SCALE GENOMIC DNA]</scope>
    <source>
        <strain evidence="1 2">Pan189</strain>
    </source>
</reference>
<evidence type="ECO:0000313" key="2">
    <source>
        <dbReference type="Proteomes" id="UP000317318"/>
    </source>
</evidence>
<dbReference type="AlphaFoldDB" id="A0A517QXQ4"/>
<dbReference type="Proteomes" id="UP000317318">
    <property type="component" value="Chromosome"/>
</dbReference>
<dbReference type="EMBL" id="CP036268">
    <property type="protein sequence ID" value="QDT36436.1"/>
    <property type="molecule type" value="Genomic_DNA"/>
</dbReference>